<dbReference type="PANTHER" id="PTHR10809:SF6">
    <property type="entry name" value="AT11025P-RELATED"/>
    <property type="match status" value="1"/>
</dbReference>
<evidence type="ECO:0000259" key="6">
    <source>
        <dbReference type="PROSITE" id="PS50202"/>
    </source>
</evidence>
<dbReference type="Gene3D" id="2.60.40.10">
    <property type="entry name" value="Immunoglobulins"/>
    <property type="match status" value="1"/>
</dbReference>
<sequence>MSTAELLNIEPLELKFPFELKKQISCSLQLLNMTDSDVAFKVKSTNPKNYCVRPNTGVLLPRSACDVIAQKEDPPDMQCKDKFLLQSLRASDGATARDQC</sequence>
<dbReference type="EMBL" id="JAXIOK010000019">
    <property type="protein sequence ID" value="KAK4747434.1"/>
    <property type="molecule type" value="Genomic_DNA"/>
</dbReference>
<dbReference type="Pfam" id="PF00635">
    <property type="entry name" value="Motile_Sperm"/>
    <property type="match status" value="1"/>
</dbReference>
<evidence type="ECO:0000256" key="4">
    <source>
        <dbReference type="ARBA" id="ARBA00022989"/>
    </source>
</evidence>
<dbReference type="PANTHER" id="PTHR10809">
    <property type="entry name" value="VESICLE-ASSOCIATED MEMBRANE PROTEIN-ASSOCIATED PROTEIN"/>
    <property type="match status" value="1"/>
</dbReference>
<dbReference type="SUPFAM" id="SSF49354">
    <property type="entry name" value="PapD-like"/>
    <property type="match status" value="1"/>
</dbReference>
<organism evidence="7 8">
    <name type="scientific">Trapa incisa</name>
    <dbReference type="NCBI Taxonomy" id="236973"/>
    <lineage>
        <taxon>Eukaryota</taxon>
        <taxon>Viridiplantae</taxon>
        <taxon>Streptophyta</taxon>
        <taxon>Embryophyta</taxon>
        <taxon>Tracheophyta</taxon>
        <taxon>Spermatophyta</taxon>
        <taxon>Magnoliopsida</taxon>
        <taxon>eudicotyledons</taxon>
        <taxon>Gunneridae</taxon>
        <taxon>Pentapetalae</taxon>
        <taxon>rosids</taxon>
        <taxon>malvids</taxon>
        <taxon>Myrtales</taxon>
        <taxon>Lythraceae</taxon>
        <taxon>Trapa</taxon>
    </lineage>
</organism>
<dbReference type="InterPro" id="IPR008962">
    <property type="entry name" value="PapD-like_sf"/>
</dbReference>
<keyword evidence="4" id="KW-1133">Transmembrane helix</keyword>
<evidence type="ECO:0000313" key="8">
    <source>
        <dbReference type="Proteomes" id="UP001345219"/>
    </source>
</evidence>
<evidence type="ECO:0000256" key="3">
    <source>
        <dbReference type="ARBA" id="ARBA00022692"/>
    </source>
</evidence>
<keyword evidence="3" id="KW-0812">Transmembrane</keyword>
<dbReference type="FunFam" id="2.60.40.10:FF:000813">
    <property type="entry name" value="Vesicle-associated protein 1-1"/>
    <property type="match status" value="1"/>
</dbReference>
<dbReference type="PROSITE" id="PS50202">
    <property type="entry name" value="MSP"/>
    <property type="match status" value="1"/>
</dbReference>
<dbReference type="GO" id="GO:0061817">
    <property type="term" value="P:endoplasmic reticulum-plasma membrane tethering"/>
    <property type="evidence" value="ECO:0007669"/>
    <property type="project" value="TreeGrafter"/>
</dbReference>
<dbReference type="InterPro" id="IPR000535">
    <property type="entry name" value="MSP_dom"/>
</dbReference>
<comment type="subcellular location">
    <subcellularLocation>
        <location evidence="1">Membrane</location>
        <topology evidence="1">Single-pass type IV membrane protein</topology>
    </subcellularLocation>
</comment>
<dbReference type="GO" id="GO:0005886">
    <property type="term" value="C:plasma membrane"/>
    <property type="evidence" value="ECO:0007669"/>
    <property type="project" value="TreeGrafter"/>
</dbReference>
<protein>
    <recommendedName>
        <fullName evidence="6">MSP domain-containing protein</fullName>
    </recommendedName>
</protein>
<dbReference type="GO" id="GO:0005789">
    <property type="term" value="C:endoplasmic reticulum membrane"/>
    <property type="evidence" value="ECO:0007669"/>
    <property type="project" value="InterPro"/>
</dbReference>
<name>A0AAN7GZI9_9MYRT</name>
<dbReference type="InterPro" id="IPR013783">
    <property type="entry name" value="Ig-like_fold"/>
</dbReference>
<evidence type="ECO:0000256" key="5">
    <source>
        <dbReference type="ARBA" id="ARBA00023136"/>
    </source>
</evidence>
<evidence type="ECO:0000313" key="7">
    <source>
        <dbReference type="EMBL" id="KAK4747434.1"/>
    </source>
</evidence>
<comment type="similarity">
    <text evidence="2">Belongs to the VAMP-associated protein (VAP) (TC 9.B.17) family.</text>
</comment>
<dbReference type="InterPro" id="IPR016763">
    <property type="entry name" value="VAP"/>
</dbReference>
<gene>
    <name evidence="7" type="ORF">SAY87_014020</name>
</gene>
<comment type="caution">
    <text evidence="7">The sequence shown here is derived from an EMBL/GenBank/DDBJ whole genome shotgun (WGS) entry which is preliminary data.</text>
</comment>
<dbReference type="GO" id="GO:0090158">
    <property type="term" value="P:endoplasmic reticulum membrane organization"/>
    <property type="evidence" value="ECO:0007669"/>
    <property type="project" value="TreeGrafter"/>
</dbReference>
<keyword evidence="8" id="KW-1185">Reference proteome</keyword>
<keyword evidence="5" id="KW-0472">Membrane</keyword>
<reference evidence="7 8" key="1">
    <citation type="journal article" date="2023" name="Hortic Res">
        <title>Pangenome of water caltrop reveals structural variations and asymmetric subgenome divergence after allopolyploidization.</title>
        <authorList>
            <person name="Zhang X."/>
            <person name="Chen Y."/>
            <person name="Wang L."/>
            <person name="Yuan Y."/>
            <person name="Fang M."/>
            <person name="Shi L."/>
            <person name="Lu R."/>
            <person name="Comes H.P."/>
            <person name="Ma Y."/>
            <person name="Chen Y."/>
            <person name="Huang G."/>
            <person name="Zhou Y."/>
            <person name="Zheng Z."/>
            <person name="Qiu Y."/>
        </authorList>
    </citation>
    <scope>NUCLEOTIDE SEQUENCE [LARGE SCALE GENOMIC DNA]</scope>
    <source>
        <tissue evidence="7">Roots</tissue>
    </source>
</reference>
<dbReference type="Proteomes" id="UP001345219">
    <property type="component" value="Chromosome 12"/>
</dbReference>
<feature type="domain" description="MSP" evidence="6">
    <location>
        <begin position="6"/>
        <end position="100"/>
    </location>
</feature>
<accession>A0AAN7GZI9</accession>
<evidence type="ECO:0000256" key="1">
    <source>
        <dbReference type="ARBA" id="ARBA00004211"/>
    </source>
</evidence>
<dbReference type="AlphaFoldDB" id="A0AAN7GZI9"/>
<evidence type="ECO:0000256" key="2">
    <source>
        <dbReference type="ARBA" id="ARBA00008932"/>
    </source>
</evidence>
<proteinExistence type="inferred from homology"/>